<dbReference type="RefSeq" id="WP_104688500.1">
    <property type="nucleotide sequence ID" value="NZ_JBKTHY010000002.1"/>
</dbReference>
<sequence length="181" mass="21658">MRIWLIILLLFLLHTLVKGTFHYTRIKRWRIILIPAYTILMVIISVDRHPTIDKIRLLVILFIIGELIGKYQASKVQVVNTHKRHLGHPILIAKRNWPYLIGWILVFSADITLQVYFGFHMTVESLTDEFFEYIIKNLNPVLMIFFHTDWYIWTLTAASYFGYYYHLVAQHPEVHKVLHKR</sequence>
<keyword evidence="1" id="KW-0472">Membrane</keyword>
<name>A0A2J6NNU1_9LACO</name>
<keyword evidence="1" id="KW-1133">Transmembrane helix</keyword>
<evidence type="ECO:0000313" key="2">
    <source>
        <dbReference type="EMBL" id="PMB82984.1"/>
    </source>
</evidence>
<keyword evidence="1" id="KW-0812">Transmembrane</keyword>
<dbReference type="Proteomes" id="UP000239920">
    <property type="component" value="Unassembled WGS sequence"/>
</dbReference>
<proteinExistence type="predicted"/>
<evidence type="ECO:0000256" key="1">
    <source>
        <dbReference type="SAM" id="Phobius"/>
    </source>
</evidence>
<accession>A0A2J6NNU1</accession>
<comment type="caution">
    <text evidence="2">The sequence shown here is derived from an EMBL/GenBank/DDBJ whole genome shotgun (WGS) entry which is preliminary data.</text>
</comment>
<protein>
    <recommendedName>
        <fullName evidence="4">Hydrophobic protein</fullName>
    </recommendedName>
</protein>
<dbReference type="AlphaFoldDB" id="A0A2J6NNU1"/>
<dbReference type="EMBL" id="PNFV01000003">
    <property type="protein sequence ID" value="PMB82984.1"/>
    <property type="molecule type" value="Genomic_DNA"/>
</dbReference>
<feature type="transmembrane region" description="Helical" evidence="1">
    <location>
        <begin position="29"/>
        <end position="46"/>
    </location>
</feature>
<gene>
    <name evidence="2" type="ORF">CK797_03935</name>
</gene>
<organism evidence="2 3">
    <name type="scientific">Limosilactobacillus pontis</name>
    <dbReference type="NCBI Taxonomy" id="35787"/>
    <lineage>
        <taxon>Bacteria</taxon>
        <taxon>Bacillati</taxon>
        <taxon>Bacillota</taxon>
        <taxon>Bacilli</taxon>
        <taxon>Lactobacillales</taxon>
        <taxon>Lactobacillaceae</taxon>
        <taxon>Limosilactobacillus</taxon>
    </lineage>
</organism>
<feature type="transmembrane region" description="Helical" evidence="1">
    <location>
        <begin position="97"/>
        <end position="117"/>
    </location>
</feature>
<evidence type="ECO:0008006" key="4">
    <source>
        <dbReference type="Google" id="ProtNLM"/>
    </source>
</evidence>
<evidence type="ECO:0000313" key="3">
    <source>
        <dbReference type="Proteomes" id="UP000239920"/>
    </source>
</evidence>
<dbReference type="OrthoDB" id="2299756at2"/>
<reference evidence="2 3" key="1">
    <citation type="submission" date="2017-09" db="EMBL/GenBank/DDBJ databases">
        <title>Bacterial strain isolated from the female urinary microbiota.</title>
        <authorList>
            <person name="Thomas-White K."/>
            <person name="Kumar N."/>
            <person name="Forster S."/>
            <person name="Putonti C."/>
            <person name="Lawley T."/>
            <person name="Wolfe A.J."/>
        </authorList>
    </citation>
    <scope>NUCLEOTIDE SEQUENCE [LARGE SCALE GENOMIC DNA]</scope>
    <source>
        <strain evidence="2 3">UMB0683</strain>
    </source>
</reference>
<feature type="transmembrane region" description="Helical" evidence="1">
    <location>
        <begin position="150"/>
        <end position="168"/>
    </location>
</feature>